<organism evidence="1 2">
    <name type="scientific">Melastoma candidum</name>
    <dbReference type="NCBI Taxonomy" id="119954"/>
    <lineage>
        <taxon>Eukaryota</taxon>
        <taxon>Viridiplantae</taxon>
        <taxon>Streptophyta</taxon>
        <taxon>Embryophyta</taxon>
        <taxon>Tracheophyta</taxon>
        <taxon>Spermatophyta</taxon>
        <taxon>Magnoliopsida</taxon>
        <taxon>eudicotyledons</taxon>
        <taxon>Gunneridae</taxon>
        <taxon>Pentapetalae</taxon>
        <taxon>rosids</taxon>
        <taxon>malvids</taxon>
        <taxon>Myrtales</taxon>
        <taxon>Melastomataceae</taxon>
        <taxon>Melastomatoideae</taxon>
        <taxon>Melastomateae</taxon>
        <taxon>Melastoma</taxon>
    </lineage>
</organism>
<dbReference type="EMBL" id="CM042887">
    <property type="protein sequence ID" value="KAI4331375.1"/>
    <property type="molecule type" value="Genomic_DNA"/>
</dbReference>
<gene>
    <name evidence="1" type="ORF">MLD38_029566</name>
</gene>
<dbReference type="Proteomes" id="UP001057402">
    <property type="component" value="Chromosome 8"/>
</dbReference>
<comment type="caution">
    <text evidence="1">The sequence shown here is derived from an EMBL/GenBank/DDBJ whole genome shotgun (WGS) entry which is preliminary data.</text>
</comment>
<sequence>MAANNYDDVSSGAAADNNDSPSHKPRRPMWNQIVRGGESEHQQQNPIPPGDSQSHSAAAAAVAASEMDVNGLGLGVSVGEERGLENGVVVGGGGGGAGVNGNAGKRHAWKKPAGEVTVQVGEAASGMVMGAESWPALSGSSRLGKATVSGSGTPKGSIDGSQSAQVSGPSLISQQQADDTVKANSGYSSPSRQSQRSTKRSGTSSSSNGILAMEPPASPGSPADSRANNPSPRDGNVRSVVLSNSHGGKELLQQHRNSFKSSNGGTNSHGDGHHRQNFGSRRDQERSNQDWNHRNANSSRDNHATQQRGPQRYGRSPPPPPPPLPAVAPFMTPVPVRPYGPPLPFTDLHSPYYIYPVQSPTFYQPVQPQLIYQPPPDNTVHARILSQINYYFSNENLVKDTFLRRNMDEQGWVPISLIAQFNKVSQLTDDVQIILDVLHHSIVVEVQGDKIRRRNDWRRWIMPAGNAFPDATSSRSTEIVNPDAMASGVHSLSLDGRETHPGAGESQLHDAKGEALRKMPSDSSIPGEPSNTNSHPTTVGASGTGQ</sequence>
<reference evidence="2" key="1">
    <citation type="journal article" date="2023" name="Front. Plant Sci.">
        <title>Chromosomal-level genome assembly of Melastoma candidum provides insights into trichome evolution.</title>
        <authorList>
            <person name="Zhong Y."/>
            <person name="Wu W."/>
            <person name="Sun C."/>
            <person name="Zou P."/>
            <person name="Liu Y."/>
            <person name="Dai S."/>
            <person name="Zhou R."/>
        </authorList>
    </citation>
    <scope>NUCLEOTIDE SEQUENCE [LARGE SCALE GENOMIC DNA]</scope>
</reference>
<evidence type="ECO:0000313" key="1">
    <source>
        <dbReference type="EMBL" id="KAI4331375.1"/>
    </source>
</evidence>
<protein>
    <submittedName>
        <fullName evidence="1">Uncharacterized protein</fullName>
    </submittedName>
</protein>
<name>A0ACB9N485_9MYRT</name>
<keyword evidence="2" id="KW-1185">Reference proteome</keyword>
<evidence type="ECO:0000313" key="2">
    <source>
        <dbReference type="Proteomes" id="UP001057402"/>
    </source>
</evidence>
<proteinExistence type="predicted"/>
<accession>A0ACB9N485</accession>